<proteinExistence type="predicted"/>
<keyword evidence="3" id="KW-1185">Reference proteome</keyword>
<dbReference type="RefSeq" id="WP_236342927.1">
    <property type="nucleotide sequence ID" value="NZ_CAKMMF010000013.1"/>
</dbReference>
<dbReference type="Proteomes" id="UP000838686">
    <property type="component" value="Unassembled WGS sequence"/>
</dbReference>
<organism evidence="2 3">
    <name type="scientific">Paenibacillus plantiphilus</name>
    <dbReference type="NCBI Taxonomy" id="2905650"/>
    <lineage>
        <taxon>Bacteria</taxon>
        <taxon>Bacillati</taxon>
        <taxon>Bacillota</taxon>
        <taxon>Bacilli</taxon>
        <taxon>Bacillales</taxon>
        <taxon>Paenibacillaceae</taxon>
        <taxon>Paenibacillus</taxon>
    </lineage>
</organism>
<protein>
    <submittedName>
        <fullName evidence="2">Uncharacterized protein</fullName>
    </submittedName>
</protein>
<accession>A0ABN8GE80</accession>
<dbReference type="EMBL" id="CAKMMF010000013">
    <property type="protein sequence ID" value="CAH1206790.1"/>
    <property type="molecule type" value="Genomic_DNA"/>
</dbReference>
<gene>
    <name evidence="2" type="ORF">PAECIP111893_02613</name>
</gene>
<sequence length="50" mass="5505">MARNKHKNRSIQADSVAMQERSRQAENNVAASTDDNRNQKGHVPNSPSTG</sequence>
<evidence type="ECO:0000256" key="1">
    <source>
        <dbReference type="SAM" id="MobiDB-lite"/>
    </source>
</evidence>
<evidence type="ECO:0000313" key="3">
    <source>
        <dbReference type="Proteomes" id="UP000838686"/>
    </source>
</evidence>
<feature type="region of interest" description="Disordered" evidence="1">
    <location>
        <begin position="1"/>
        <end position="50"/>
    </location>
</feature>
<evidence type="ECO:0000313" key="2">
    <source>
        <dbReference type="EMBL" id="CAH1206790.1"/>
    </source>
</evidence>
<reference evidence="2" key="1">
    <citation type="submission" date="2022-01" db="EMBL/GenBank/DDBJ databases">
        <authorList>
            <person name="Criscuolo A."/>
        </authorList>
    </citation>
    <scope>NUCLEOTIDE SEQUENCE</scope>
    <source>
        <strain evidence="2">CIP111893</strain>
    </source>
</reference>
<comment type="caution">
    <text evidence="2">The sequence shown here is derived from an EMBL/GenBank/DDBJ whole genome shotgun (WGS) entry which is preliminary data.</text>
</comment>
<name>A0ABN8GE80_9BACL</name>